<accession>M7BK68</accession>
<evidence type="ECO:0000313" key="3">
    <source>
        <dbReference type="Proteomes" id="UP000031443"/>
    </source>
</evidence>
<evidence type="ECO:0000313" key="2">
    <source>
        <dbReference type="EMBL" id="EMP37599.1"/>
    </source>
</evidence>
<gene>
    <name evidence="2" type="ORF">UY3_05203</name>
</gene>
<dbReference type="AlphaFoldDB" id="M7BK68"/>
<proteinExistence type="predicted"/>
<dbReference type="EMBL" id="KB521584">
    <property type="protein sequence ID" value="EMP37599.1"/>
    <property type="molecule type" value="Genomic_DNA"/>
</dbReference>
<keyword evidence="1" id="KW-0472">Membrane</keyword>
<feature type="transmembrane region" description="Helical" evidence="1">
    <location>
        <begin position="53"/>
        <end position="75"/>
    </location>
</feature>
<name>M7BK68_CHEMY</name>
<sequence>MSYYTVPWKRLSSKNNALLAVTVYSHLSAQLVPNYAPLDQPKCCFFLLRIGLYWCKFGVISVIALSGVLQIYTYATESRIWHLVFTPYKCCKRMKSLIELALCTFTIALGCIRYENMHPGERRDGAARRLERHFLEIEWQPGKRRSWPVVSENFHLLESQRGKEKDS</sequence>
<protein>
    <submittedName>
        <fullName evidence="2">Uncharacterized protein</fullName>
    </submittedName>
</protein>
<dbReference type="Proteomes" id="UP000031443">
    <property type="component" value="Unassembled WGS sequence"/>
</dbReference>
<reference evidence="3" key="1">
    <citation type="journal article" date="2013" name="Nat. Genet.">
        <title>The draft genomes of soft-shell turtle and green sea turtle yield insights into the development and evolution of the turtle-specific body plan.</title>
        <authorList>
            <person name="Wang Z."/>
            <person name="Pascual-Anaya J."/>
            <person name="Zadissa A."/>
            <person name="Li W."/>
            <person name="Niimura Y."/>
            <person name="Huang Z."/>
            <person name="Li C."/>
            <person name="White S."/>
            <person name="Xiong Z."/>
            <person name="Fang D."/>
            <person name="Wang B."/>
            <person name="Ming Y."/>
            <person name="Chen Y."/>
            <person name="Zheng Y."/>
            <person name="Kuraku S."/>
            <person name="Pignatelli M."/>
            <person name="Herrero J."/>
            <person name="Beal K."/>
            <person name="Nozawa M."/>
            <person name="Li Q."/>
            <person name="Wang J."/>
            <person name="Zhang H."/>
            <person name="Yu L."/>
            <person name="Shigenobu S."/>
            <person name="Wang J."/>
            <person name="Liu J."/>
            <person name="Flicek P."/>
            <person name="Searle S."/>
            <person name="Wang J."/>
            <person name="Kuratani S."/>
            <person name="Yin Y."/>
            <person name="Aken B."/>
            <person name="Zhang G."/>
            <person name="Irie N."/>
        </authorList>
    </citation>
    <scope>NUCLEOTIDE SEQUENCE [LARGE SCALE GENOMIC DNA]</scope>
</reference>
<organism evidence="2 3">
    <name type="scientific">Chelonia mydas</name>
    <name type="common">Green sea-turtle</name>
    <name type="synonym">Chelonia agassizi</name>
    <dbReference type="NCBI Taxonomy" id="8469"/>
    <lineage>
        <taxon>Eukaryota</taxon>
        <taxon>Metazoa</taxon>
        <taxon>Chordata</taxon>
        <taxon>Craniata</taxon>
        <taxon>Vertebrata</taxon>
        <taxon>Euteleostomi</taxon>
        <taxon>Archelosauria</taxon>
        <taxon>Testudinata</taxon>
        <taxon>Testudines</taxon>
        <taxon>Cryptodira</taxon>
        <taxon>Durocryptodira</taxon>
        <taxon>Americhelydia</taxon>
        <taxon>Chelonioidea</taxon>
        <taxon>Cheloniidae</taxon>
        <taxon>Chelonia</taxon>
    </lineage>
</organism>
<keyword evidence="3" id="KW-1185">Reference proteome</keyword>
<evidence type="ECO:0000256" key="1">
    <source>
        <dbReference type="SAM" id="Phobius"/>
    </source>
</evidence>
<keyword evidence="1" id="KW-0812">Transmembrane</keyword>
<keyword evidence="1" id="KW-1133">Transmembrane helix</keyword>